<dbReference type="HOGENOM" id="CLU_021018_1_0_9"/>
<sequence length="310" mass="33395">MQYNSAIDLIGNTPLLKLNRVFKQEQANVYVKLEMFNAAGSVKDRVALRMIEAAEQSGELKPGQTILECTSGNTGVGLAMVGALKGYPVIIVMSKKASRERQQLISAYGGQVILSSSPGGIAEDVDRYRQIAKDKGYFFMSQFWNRENPRSHYESTGPEIVKDLGQAPDALFAGVGTGGTLTGTGSYLKECNPSCQVYAIEPSEAAVLLGGEDGEHQISGIGVSILPGILDQSLIDKELTVNSETAIDWVKRLAQEEGLFLGASSAAAIAAVNQVIDQFESDQNLVVICPDSGERYLSMELLPNHVMDDQ</sequence>
<evidence type="ECO:0000313" key="15">
    <source>
        <dbReference type="Proteomes" id="UP000006190"/>
    </source>
</evidence>
<reference evidence="14 15" key="1">
    <citation type="submission" date="2012-01" db="EMBL/GenBank/DDBJ databases">
        <title>The Genome Sequence of Facklamia languida CCUG 37842.</title>
        <authorList>
            <consortium name="The Broad Institute Genome Sequencing Platform"/>
            <person name="Earl A."/>
            <person name="Ward D."/>
            <person name="Feldgarden M."/>
            <person name="Gevers D."/>
            <person name="Huys G."/>
            <person name="Young S.K."/>
            <person name="Zeng Q."/>
            <person name="Gargeya S."/>
            <person name="Fitzgerald M."/>
            <person name="Haas B."/>
            <person name="Abouelleil A."/>
            <person name="Alvarado L."/>
            <person name="Arachchi H.M."/>
            <person name="Berlin A."/>
            <person name="Chapman S.B."/>
            <person name="Gearin G."/>
            <person name="Goldberg J."/>
            <person name="Griggs A."/>
            <person name="Gujja S."/>
            <person name="Hansen M."/>
            <person name="Heiman D."/>
            <person name="Howarth C."/>
            <person name="Larimer J."/>
            <person name="Lui A."/>
            <person name="MacDonald P.J.P."/>
            <person name="McCowen C."/>
            <person name="Montmayeur A."/>
            <person name="Murphy C."/>
            <person name="Neiman D."/>
            <person name="Pearson M."/>
            <person name="Priest M."/>
            <person name="Roberts A."/>
            <person name="Saif S."/>
            <person name="Shea T."/>
            <person name="Sisk P."/>
            <person name="Stolte C."/>
            <person name="Sykes S."/>
            <person name="Wortman J."/>
            <person name="Nusbaum C."/>
            <person name="Birren B."/>
        </authorList>
    </citation>
    <scope>NUCLEOTIDE SEQUENCE [LARGE SCALE GENOMIC DNA]</scope>
    <source>
        <strain evidence="14 15">CCUG 37842</strain>
    </source>
</reference>
<dbReference type="InterPro" id="IPR005856">
    <property type="entry name" value="Cys_synth"/>
</dbReference>
<dbReference type="Gene3D" id="3.40.50.1100">
    <property type="match status" value="2"/>
</dbReference>
<evidence type="ECO:0000256" key="3">
    <source>
        <dbReference type="ARBA" id="ARBA00007103"/>
    </source>
</evidence>
<comment type="similarity">
    <text evidence="3">Belongs to the cysteine synthase/cystathionine beta-synthase family.</text>
</comment>
<dbReference type="Proteomes" id="UP000006190">
    <property type="component" value="Unassembled WGS sequence"/>
</dbReference>
<evidence type="ECO:0000256" key="4">
    <source>
        <dbReference type="ARBA" id="ARBA00012681"/>
    </source>
</evidence>
<dbReference type="SUPFAM" id="SSF53686">
    <property type="entry name" value="Tryptophan synthase beta subunit-like PLP-dependent enzymes"/>
    <property type="match status" value="1"/>
</dbReference>
<protein>
    <recommendedName>
        <fullName evidence="4">cysteine synthase</fullName>
        <ecNumber evidence="4">2.5.1.47</ecNumber>
    </recommendedName>
    <alternativeName>
        <fullName evidence="9">O-acetylserine (thiol)-lyase</fullName>
    </alternativeName>
</protein>
<keyword evidence="8" id="KW-0198">Cysteine biosynthesis</keyword>
<keyword evidence="5" id="KW-0028">Amino-acid biosynthesis</keyword>
<feature type="binding site" evidence="11">
    <location>
        <position position="264"/>
    </location>
    <ligand>
        <name>pyridoxal 5'-phosphate</name>
        <dbReference type="ChEBI" id="CHEBI:597326"/>
    </ligand>
</feature>
<feature type="binding site" evidence="11">
    <location>
        <position position="73"/>
    </location>
    <ligand>
        <name>pyridoxal 5'-phosphate</name>
        <dbReference type="ChEBI" id="CHEBI:597326"/>
    </ligand>
</feature>
<comment type="catalytic activity">
    <reaction evidence="10">
        <text>O-acetyl-L-serine + hydrogen sulfide = L-cysteine + acetate</text>
        <dbReference type="Rhea" id="RHEA:14829"/>
        <dbReference type="ChEBI" id="CHEBI:29919"/>
        <dbReference type="ChEBI" id="CHEBI:30089"/>
        <dbReference type="ChEBI" id="CHEBI:35235"/>
        <dbReference type="ChEBI" id="CHEBI:58340"/>
        <dbReference type="EC" id="2.5.1.47"/>
    </reaction>
</comment>
<dbReference type="AlphaFoldDB" id="H3NJI1"/>
<evidence type="ECO:0000256" key="1">
    <source>
        <dbReference type="ARBA" id="ARBA00001933"/>
    </source>
</evidence>
<dbReference type="FunFam" id="3.40.50.1100:FF:000006">
    <property type="entry name" value="Cysteine synthase"/>
    <property type="match status" value="1"/>
</dbReference>
<evidence type="ECO:0000259" key="13">
    <source>
        <dbReference type="Pfam" id="PF00291"/>
    </source>
</evidence>
<comment type="caution">
    <text evidence="14">The sequence shown here is derived from an EMBL/GenBank/DDBJ whole genome shotgun (WGS) entry which is preliminary data.</text>
</comment>
<evidence type="ECO:0000256" key="6">
    <source>
        <dbReference type="ARBA" id="ARBA00022679"/>
    </source>
</evidence>
<evidence type="ECO:0000256" key="10">
    <source>
        <dbReference type="ARBA" id="ARBA00047931"/>
    </source>
</evidence>
<dbReference type="PATRIC" id="fig|883113.3.peg.1017"/>
<dbReference type="PANTHER" id="PTHR10314">
    <property type="entry name" value="CYSTATHIONINE BETA-SYNTHASE"/>
    <property type="match status" value="1"/>
</dbReference>
<accession>H3NJI1</accession>
<dbReference type="GO" id="GO:0004124">
    <property type="term" value="F:cysteine synthase activity"/>
    <property type="evidence" value="ECO:0007669"/>
    <property type="project" value="UniProtKB-EC"/>
</dbReference>
<dbReference type="InterPro" id="IPR001926">
    <property type="entry name" value="TrpB-like_PALP"/>
</dbReference>
<keyword evidence="7 11" id="KW-0663">Pyridoxal phosphate</keyword>
<feature type="modified residue" description="N6-(pyridoxal phosphate)lysine" evidence="12">
    <location>
        <position position="43"/>
    </location>
</feature>
<dbReference type="OrthoDB" id="9808024at2"/>
<dbReference type="EMBL" id="AGEG01000013">
    <property type="protein sequence ID" value="EHR36794.1"/>
    <property type="molecule type" value="Genomic_DNA"/>
</dbReference>
<comment type="pathway">
    <text evidence="2">Amino-acid biosynthesis; L-cysteine biosynthesis; L-cysteine from L-serine: step 2/2.</text>
</comment>
<dbReference type="NCBIfam" id="TIGR01136">
    <property type="entry name" value="cysKM"/>
    <property type="match status" value="1"/>
</dbReference>
<evidence type="ECO:0000256" key="8">
    <source>
        <dbReference type="ARBA" id="ARBA00023192"/>
    </source>
</evidence>
<keyword evidence="6" id="KW-0808">Transferase</keyword>
<evidence type="ECO:0000256" key="12">
    <source>
        <dbReference type="PIRSR" id="PIRSR605856-51"/>
    </source>
</evidence>
<evidence type="ECO:0000313" key="14">
    <source>
        <dbReference type="EMBL" id="EHR36794.1"/>
    </source>
</evidence>
<keyword evidence="15" id="KW-1185">Reference proteome</keyword>
<dbReference type="PROSITE" id="PS00901">
    <property type="entry name" value="CYS_SYNTHASE"/>
    <property type="match status" value="1"/>
</dbReference>
<dbReference type="Pfam" id="PF00291">
    <property type="entry name" value="PALP"/>
    <property type="match status" value="1"/>
</dbReference>
<evidence type="ECO:0000256" key="7">
    <source>
        <dbReference type="ARBA" id="ARBA00022898"/>
    </source>
</evidence>
<evidence type="ECO:0000256" key="2">
    <source>
        <dbReference type="ARBA" id="ARBA00004962"/>
    </source>
</evidence>
<dbReference type="RefSeq" id="WP_006309158.1">
    <property type="nucleotide sequence ID" value="NZ_JH601133.1"/>
</dbReference>
<proteinExistence type="inferred from homology"/>
<evidence type="ECO:0000256" key="9">
    <source>
        <dbReference type="ARBA" id="ARBA00030296"/>
    </source>
</evidence>
<dbReference type="EC" id="2.5.1.47" evidence="4"/>
<feature type="domain" description="Tryptophan synthase beta chain-like PALP" evidence="13">
    <location>
        <begin position="8"/>
        <end position="291"/>
    </location>
</feature>
<dbReference type="CDD" id="cd01561">
    <property type="entry name" value="CBS_like"/>
    <property type="match status" value="1"/>
</dbReference>
<dbReference type="InterPro" id="IPR050214">
    <property type="entry name" value="Cys_Synth/Cystath_Beta-Synth"/>
</dbReference>
<dbReference type="eggNOG" id="COG0031">
    <property type="taxonomic scope" value="Bacteria"/>
</dbReference>
<gene>
    <name evidence="14" type="ORF">HMPREF9708_01020</name>
</gene>
<evidence type="ECO:0000256" key="11">
    <source>
        <dbReference type="PIRSR" id="PIRSR605856-50"/>
    </source>
</evidence>
<dbReference type="InterPro" id="IPR001216">
    <property type="entry name" value="P-phosphate_BS"/>
</dbReference>
<name>H3NJI1_9LACT</name>
<comment type="cofactor">
    <cofactor evidence="1 11">
        <name>pyridoxal 5'-phosphate</name>
        <dbReference type="ChEBI" id="CHEBI:597326"/>
    </cofactor>
</comment>
<organism evidence="14 15">
    <name type="scientific">Facklamia languida CCUG 37842</name>
    <dbReference type="NCBI Taxonomy" id="883113"/>
    <lineage>
        <taxon>Bacteria</taxon>
        <taxon>Bacillati</taxon>
        <taxon>Bacillota</taxon>
        <taxon>Bacilli</taxon>
        <taxon>Lactobacillales</taxon>
        <taxon>Aerococcaceae</taxon>
        <taxon>Facklamia</taxon>
    </lineage>
</organism>
<evidence type="ECO:0000256" key="5">
    <source>
        <dbReference type="ARBA" id="ARBA00022605"/>
    </source>
</evidence>
<dbReference type="STRING" id="883113.HMPREF9708_01020"/>
<feature type="binding site" evidence="11">
    <location>
        <begin position="176"/>
        <end position="180"/>
    </location>
    <ligand>
        <name>pyridoxal 5'-phosphate</name>
        <dbReference type="ChEBI" id="CHEBI:597326"/>
    </ligand>
</feature>
<dbReference type="GO" id="GO:0006535">
    <property type="term" value="P:cysteine biosynthetic process from serine"/>
    <property type="evidence" value="ECO:0007669"/>
    <property type="project" value="InterPro"/>
</dbReference>
<dbReference type="InterPro" id="IPR036052">
    <property type="entry name" value="TrpB-like_PALP_sf"/>
</dbReference>